<feature type="region of interest" description="Disordered" evidence="4">
    <location>
        <begin position="375"/>
        <end position="429"/>
    </location>
</feature>
<dbReference type="GO" id="GO:0005634">
    <property type="term" value="C:nucleus"/>
    <property type="evidence" value="ECO:0007669"/>
    <property type="project" value="UniProtKB-SubCell"/>
</dbReference>
<dbReference type="InterPro" id="IPR039781">
    <property type="entry name" value="Rad21/Rec8-like"/>
</dbReference>
<dbReference type="GO" id="GO:0008278">
    <property type="term" value="C:cohesin complex"/>
    <property type="evidence" value="ECO:0007669"/>
    <property type="project" value="InterPro"/>
</dbReference>
<accession>A0AAV1IDJ9</accession>
<dbReference type="PANTHER" id="PTHR12585">
    <property type="entry name" value="SCC1 / RAD21 FAMILY MEMBER"/>
    <property type="match status" value="1"/>
</dbReference>
<dbReference type="GO" id="GO:1990414">
    <property type="term" value="P:replication-born double-strand break repair via sister chromatid exchange"/>
    <property type="evidence" value="ECO:0007669"/>
    <property type="project" value="TreeGrafter"/>
</dbReference>
<comment type="subcellular location">
    <subcellularLocation>
        <location evidence="1">Nucleus</location>
    </subcellularLocation>
</comment>
<feature type="domain" description="Rad21/Rec8-like protein N-terminal" evidence="6">
    <location>
        <begin position="1"/>
        <end position="99"/>
    </location>
</feature>
<gene>
    <name evidence="7" type="ORF">CVIRNUC_007996</name>
</gene>
<dbReference type="InterPro" id="IPR006910">
    <property type="entry name" value="Rad21_Rec8_N"/>
</dbReference>
<comment type="caution">
    <text evidence="7">The sequence shown here is derived from an EMBL/GenBank/DDBJ whole genome shotgun (WGS) entry which is preliminary data.</text>
</comment>
<feature type="compositionally biased region" description="Basic residues" evidence="4">
    <location>
        <begin position="283"/>
        <end position="292"/>
    </location>
</feature>
<dbReference type="AlphaFoldDB" id="A0AAV1IDJ9"/>
<dbReference type="SUPFAM" id="SSF46785">
    <property type="entry name" value="Winged helix' DNA-binding domain"/>
    <property type="match status" value="1"/>
</dbReference>
<dbReference type="InterPro" id="IPR036390">
    <property type="entry name" value="WH_DNA-bd_sf"/>
</dbReference>
<feature type="compositionally biased region" description="Acidic residues" evidence="4">
    <location>
        <begin position="212"/>
        <end position="221"/>
    </location>
</feature>
<evidence type="ECO:0000259" key="6">
    <source>
        <dbReference type="Pfam" id="PF04825"/>
    </source>
</evidence>
<feature type="compositionally biased region" description="Low complexity" evidence="4">
    <location>
        <begin position="253"/>
        <end position="266"/>
    </location>
</feature>
<dbReference type="InterPro" id="IPR023093">
    <property type="entry name" value="ScpA-like_C"/>
</dbReference>
<evidence type="ECO:0000256" key="4">
    <source>
        <dbReference type="SAM" id="MobiDB-lite"/>
    </source>
</evidence>
<dbReference type="GO" id="GO:0003682">
    <property type="term" value="F:chromatin binding"/>
    <property type="evidence" value="ECO:0007669"/>
    <property type="project" value="TreeGrafter"/>
</dbReference>
<comment type="similarity">
    <text evidence="2">Belongs to the rad21 family.</text>
</comment>
<dbReference type="GO" id="GO:0007062">
    <property type="term" value="P:sister chromatid cohesion"/>
    <property type="evidence" value="ECO:0007669"/>
    <property type="project" value="InterPro"/>
</dbReference>
<feature type="region of interest" description="Disordered" evidence="4">
    <location>
        <begin position="204"/>
        <end position="303"/>
    </location>
</feature>
<feature type="domain" description="Rad21/Rec8-like protein C-terminal eukaryotic" evidence="5">
    <location>
        <begin position="532"/>
        <end position="582"/>
    </location>
</feature>
<dbReference type="PANTHER" id="PTHR12585:SF69">
    <property type="entry name" value="FI11703P"/>
    <property type="match status" value="1"/>
</dbReference>
<organism evidence="7 8">
    <name type="scientific">Coccomyxa viridis</name>
    <dbReference type="NCBI Taxonomy" id="1274662"/>
    <lineage>
        <taxon>Eukaryota</taxon>
        <taxon>Viridiplantae</taxon>
        <taxon>Chlorophyta</taxon>
        <taxon>core chlorophytes</taxon>
        <taxon>Trebouxiophyceae</taxon>
        <taxon>Trebouxiophyceae incertae sedis</taxon>
        <taxon>Coccomyxaceae</taxon>
        <taxon>Coccomyxa</taxon>
    </lineage>
</organism>
<feature type="compositionally biased region" description="Low complexity" evidence="4">
    <location>
        <begin position="446"/>
        <end position="458"/>
    </location>
</feature>
<evidence type="ECO:0000256" key="2">
    <source>
        <dbReference type="ARBA" id="ARBA00009870"/>
    </source>
</evidence>
<dbReference type="Proteomes" id="UP001314263">
    <property type="component" value="Unassembled WGS sequence"/>
</dbReference>
<evidence type="ECO:0000313" key="7">
    <source>
        <dbReference type="EMBL" id="CAK0784792.1"/>
    </source>
</evidence>
<dbReference type="Gene3D" id="1.10.10.580">
    <property type="entry name" value="Structural maintenance of chromosome 1. Chain E"/>
    <property type="match status" value="1"/>
</dbReference>
<evidence type="ECO:0000256" key="1">
    <source>
        <dbReference type="ARBA" id="ARBA00004123"/>
    </source>
</evidence>
<feature type="region of interest" description="Disordered" evidence="4">
    <location>
        <begin position="441"/>
        <end position="461"/>
    </location>
</feature>
<evidence type="ECO:0000256" key="3">
    <source>
        <dbReference type="ARBA" id="ARBA00023242"/>
    </source>
</evidence>
<evidence type="ECO:0000313" key="8">
    <source>
        <dbReference type="Proteomes" id="UP001314263"/>
    </source>
</evidence>
<evidence type="ECO:0000259" key="5">
    <source>
        <dbReference type="Pfam" id="PF04824"/>
    </source>
</evidence>
<reference evidence="7 8" key="1">
    <citation type="submission" date="2023-10" db="EMBL/GenBank/DDBJ databases">
        <authorList>
            <person name="Maclean D."/>
            <person name="Macfadyen A."/>
        </authorList>
    </citation>
    <scope>NUCLEOTIDE SEQUENCE [LARGE SCALE GENOMIC DNA]</scope>
</reference>
<dbReference type="Pfam" id="PF04825">
    <property type="entry name" value="Rad21_Rec8_N"/>
    <property type="match status" value="1"/>
</dbReference>
<name>A0AAV1IDJ9_9CHLO</name>
<dbReference type="InterPro" id="IPR006909">
    <property type="entry name" value="Rad21/Rec8_C_eu"/>
</dbReference>
<keyword evidence="3" id="KW-0539">Nucleus</keyword>
<dbReference type="EMBL" id="CAUYUE010000011">
    <property type="protein sequence ID" value="CAK0784792.1"/>
    <property type="molecule type" value="Genomic_DNA"/>
</dbReference>
<dbReference type="Pfam" id="PF04824">
    <property type="entry name" value="Rad21_Rec8"/>
    <property type="match status" value="1"/>
</dbReference>
<keyword evidence="8" id="KW-1185">Reference proteome</keyword>
<proteinExistence type="inferred from homology"/>
<protein>
    <submittedName>
        <fullName evidence="7">Uncharacterized protein</fullName>
    </submittedName>
</protein>
<sequence>MFYSTQILAKKGPLGTIWIAAHLDRRLKRHQVFEANIAISVDTIINPEAPLALRLSGQLLLGVVKVYSKKVGYLFQDCNDALVKVKQAFKPEVDLPKDGTIAAHAAITLPVNFNSVDFLSAGFDQDDDFGGDAVVPLKMGKRDSFLLADDISLLLGSQSSLDGEERFEVSGDEMERHLSLSLGEPEQLRRAMTPASEANLYVGDATPGSFGEGDEQMEAPPDDMFPQLDSAARPPSVQEDDMHVDTSFEAPIPDDLGGNLDDLLPDTAENQGQEENLRPAAQRARKGERKKRVQLDVGPDHRPATQLDGQSIRALLKDRAPLLRPRQALAERPIAAQRFQFDANDLAVEDGGESLLMQPLLTGLPPALRGLCMPPAEASPAAKGRKSRAAAEAEAQPDHIEATPAQHDGCDAPDTFEAPGDMPDAPMDDYYEAAEPIEGFDYPENGAAAMDDMQDGAGSPVRSTIRAKPQELPGDSVEDLGALEGGQEAQGADANAFTARTTHVAARLKAEFGATPGHKKRRLQSGAAAGGASISLDGMVEGRTRVDACRWFFEVLVLKSRDYVELEQPKPYGDISIRPTSRLLAV</sequence>